<reference evidence="4" key="1">
    <citation type="journal article" date="2020" name="bioRxiv">
        <title>Comparative genomics of Chlamydomonas.</title>
        <authorList>
            <person name="Craig R.J."/>
            <person name="Hasan A.R."/>
            <person name="Ness R.W."/>
            <person name="Keightley P.D."/>
        </authorList>
    </citation>
    <scope>NUCLEOTIDE SEQUENCE</scope>
    <source>
        <strain evidence="4">SAG 7.73</strain>
    </source>
</reference>
<keyword evidence="5" id="KW-1185">Reference proteome</keyword>
<dbReference type="PRINTS" id="PR01217">
    <property type="entry name" value="PRICHEXTENSN"/>
</dbReference>
<dbReference type="InterPro" id="IPR001283">
    <property type="entry name" value="CRISP-related"/>
</dbReference>
<dbReference type="PANTHER" id="PTHR10334">
    <property type="entry name" value="CYSTEINE-RICH SECRETORY PROTEIN-RELATED"/>
    <property type="match status" value="1"/>
</dbReference>
<sequence>MRQTSLILVALLGATLWATAAGQFNSPRPRPPRPPPRPPTLKPPPRPPRPPPVLRGSPRPPPPPRSPPPPRPPPPSNIARGTDAPPPPAQRASPPPPIPAAGGGGSDLLGGGGCPDAQAVFDATNMYRGWHQAPPLTWSPSLAAAAQAYAEVLAPKGCPLIHAGVGGENLFTTTQYPKPDSTCLRAITAWYSEEAYYDYTVTNAFQYNWPRGVGHFTAMVWKSGRSFGCGVARADVPMSSMPGGFAGCKIVVCRYSLPVNIADNNAFKQNVLPKV</sequence>
<dbReference type="InterPro" id="IPR014044">
    <property type="entry name" value="CAP_dom"/>
</dbReference>
<accession>A0A835WBH8</accession>
<evidence type="ECO:0000256" key="1">
    <source>
        <dbReference type="SAM" id="MobiDB-lite"/>
    </source>
</evidence>
<gene>
    <name evidence="4" type="ORF">HXX76_001111</name>
</gene>
<evidence type="ECO:0000259" key="3">
    <source>
        <dbReference type="SMART" id="SM00198"/>
    </source>
</evidence>
<proteinExistence type="predicted"/>
<feature type="domain" description="SCP" evidence="3">
    <location>
        <begin position="115"/>
        <end position="263"/>
    </location>
</feature>
<feature type="compositionally biased region" description="Pro residues" evidence="1">
    <location>
        <begin position="84"/>
        <end position="99"/>
    </location>
</feature>
<evidence type="ECO:0000256" key="2">
    <source>
        <dbReference type="SAM" id="SignalP"/>
    </source>
</evidence>
<feature type="chain" id="PRO_5032573422" description="SCP domain-containing protein" evidence="2">
    <location>
        <begin position="23"/>
        <end position="275"/>
    </location>
</feature>
<dbReference type="AlphaFoldDB" id="A0A835WBH8"/>
<evidence type="ECO:0000313" key="4">
    <source>
        <dbReference type="EMBL" id="KAG2444355.1"/>
    </source>
</evidence>
<keyword evidence="2" id="KW-0732">Signal</keyword>
<evidence type="ECO:0000313" key="5">
    <source>
        <dbReference type="Proteomes" id="UP000650467"/>
    </source>
</evidence>
<protein>
    <recommendedName>
        <fullName evidence="3">SCP domain-containing protein</fullName>
    </recommendedName>
</protein>
<comment type="caution">
    <text evidence="4">The sequence shown here is derived from an EMBL/GenBank/DDBJ whole genome shotgun (WGS) entry which is preliminary data.</text>
</comment>
<name>A0A835WBH8_CHLIN</name>
<feature type="region of interest" description="Disordered" evidence="1">
    <location>
        <begin position="22"/>
        <end position="113"/>
    </location>
</feature>
<dbReference type="OrthoDB" id="337038at2759"/>
<organism evidence="4 5">
    <name type="scientific">Chlamydomonas incerta</name>
    <dbReference type="NCBI Taxonomy" id="51695"/>
    <lineage>
        <taxon>Eukaryota</taxon>
        <taxon>Viridiplantae</taxon>
        <taxon>Chlorophyta</taxon>
        <taxon>core chlorophytes</taxon>
        <taxon>Chlorophyceae</taxon>
        <taxon>CS clade</taxon>
        <taxon>Chlamydomonadales</taxon>
        <taxon>Chlamydomonadaceae</taxon>
        <taxon>Chlamydomonas</taxon>
    </lineage>
</organism>
<dbReference type="EMBL" id="JAEHOC010000002">
    <property type="protein sequence ID" value="KAG2444355.1"/>
    <property type="molecule type" value="Genomic_DNA"/>
</dbReference>
<dbReference type="Proteomes" id="UP000650467">
    <property type="component" value="Unassembled WGS sequence"/>
</dbReference>
<dbReference type="SMART" id="SM00198">
    <property type="entry name" value="SCP"/>
    <property type="match status" value="1"/>
</dbReference>
<dbReference type="Pfam" id="PF00188">
    <property type="entry name" value="CAP"/>
    <property type="match status" value="1"/>
</dbReference>
<feature type="compositionally biased region" description="Gly residues" evidence="1">
    <location>
        <begin position="101"/>
        <end position="113"/>
    </location>
</feature>
<feature type="signal peptide" evidence="2">
    <location>
        <begin position="1"/>
        <end position="22"/>
    </location>
</feature>
<dbReference type="InterPro" id="IPR035940">
    <property type="entry name" value="CAP_sf"/>
</dbReference>
<feature type="compositionally biased region" description="Pro residues" evidence="1">
    <location>
        <begin position="28"/>
        <end position="76"/>
    </location>
</feature>
<dbReference type="Gene3D" id="3.40.33.10">
    <property type="entry name" value="CAP"/>
    <property type="match status" value="1"/>
</dbReference>
<dbReference type="SUPFAM" id="SSF55797">
    <property type="entry name" value="PR-1-like"/>
    <property type="match status" value="1"/>
</dbReference>